<dbReference type="EMBL" id="JAIWYP010000009">
    <property type="protein sequence ID" value="KAH3771678.1"/>
    <property type="molecule type" value="Genomic_DNA"/>
</dbReference>
<protein>
    <recommendedName>
        <fullName evidence="4">Transmembrane protein</fullName>
    </recommendedName>
</protein>
<dbReference type="Proteomes" id="UP000828390">
    <property type="component" value="Unassembled WGS sequence"/>
</dbReference>
<feature type="transmembrane region" description="Helical" evidence="1">
    <location>
        <begin position="28"/>
        <end position="50"/>
    </location>
</feature>
<reference evidence="2" key="2">
    <citation type="submission" date="2020-11" db="EMBL/GenBank/DDBJ databases">
        <authorList>
            <person name="McCartney M.A."/>
            <person name="Auch B."/>
            <person name="Kono T."/>
            <person name="Mallez S."/>
            <person name="Becker A."/>
            <person name="Gohl D.M."/>
            <person name="Silverstein K.A.T."/>
            <person name="Koren S."/>
            <person name="Bechman K.B."/>
            <person name="Herman A."/>
            <person name="Abrahante J.E."/>
            <person name="Garbe J."/>
        </authorList>
    </citation>
    <scope>NUCLEOTIDE SEQUENCE</scope>
    <source>
        <strain evidence="2">Duluth1</strain>
        <tissue evidence="2">Whole animal</tissue>
    </source>
</reference>
<accession>A0A9D4IH58</accession>
<keyword evidence="1" id="KW-1133">Transmembrane helix</keyword>
<evidence type="ECO:0000256" key="1">
    <source>
        <dbReference type="SAM" id="Phobius"/>
    </source>
</evidence>
<keyword evidence="1" id="KW-0812">Transmembrane</keyword>
<name>A0A9D4IH58_DREPO</name>
<organism evidence="2 3">
    <name type="scientific">Dreissena polymorpha</name>
    <name type="common">Zebra mussel</name>
    <name type="synonym">Mytilus polymorpha</name>
    <dbReference type="NCBI Taxonomy" id="45954"/>
    <lineage>
        <taxon>Eukaryota</taxon>
        <taxon>Metazoa</taxon>
        <taxon>Spiralia</taxon>
        <taxon>Lophotrochozoa</taxon>
        <taxon>Mollusca</taxon>
        <taxon>Bivalvia</taxon>
        <taxon>Autobranchia</taxon>
        <taxon>Heteroconchia</taxon>
        <taxon>Euheterodonta</taxon>
        <taxon>Imparidentia</taxon>
        <taxon>Neoheterodontei</taxon>
        <taxon>Myida</taxon>
        <taxon>Dreissenoidea</taxon>
        <taxon>Dreissenidae</taxon>
        <taxon>Dreissena</taxon>
    </lineage>
</organism>
<comment type="caution">
    <text evidence="2">The sequence shown here is derived from an EMBL/GenBank/DDBJ whole genome shotgun (WGS) entry which is preliminary data.</text>
</comment>
<evidence type="ECO:0008006" key="4">
    <source>
        <dbReference type="Google" id="ProtNLM"/>
    </source>
</evidence>
<evidence type="ECO:0000313" key="3">
    <source>
        <dbReference type="Proteomes" id="UP000828390"/>
    </source>
</evidence>
<gene>
    <name evidence="2" type="ORF">DPMN_173005</name>
</gene>
<keyword evidence="3" id="KW-1185">Reference proteome</keyword>
<dbReference type="AlphaFoldDB" id="A0A9D4IH58"/>
<reference evidence="2" key="1">
    <citation type="journal article" date="2019" name="bioRxiv">
        <title>The Genome of the Zebra Mussel, Dreissena polymorpha: A Resource for Invasive Species Research.</title>
        <authorList>
            <person name="McCartney M.A."/>
            <person name="Auch B."/>
            <person name="Kono T."/>
            <person name="Mallez S."/>
            <person name="Zhang Y."/>
            <person name="Obille A."/>
            <person name="Becker A."/>
            <person name="Abrahante J.E."/>
            <person name="Garbe J."/>
            <person name="Badalamenti J.P."/>
            <person name="Herman A."/>
            <person name="Mangelson H."/>
            <person name="Liachko I."/>
            <person name="Sullivan S."/>
            <person name="Sone E.D."/>
            <person name="Koren S."/>
            <person name="Silverstein K.A.T."/>
            <person name="Beckman K.B."/>
            <person name="Gohl D.M."/>
        </authorList>
    </citation>
    <scope>NUCLEOTIDE SEQUENCE</scope>
    <source>
        <strain evidence="2">Duluth1</strain>
        <tissue evidence="2">Whole animal</tissue>
    </source>
</reference>
<keyword evidence="1" id="KW-0472">Membrane</keyword>
<evidence type="ECO:0000313" key="2">
    <source>
        <dbReference type="EMBL" id="KAH3771678.1"/>
    </source>
</evidence>
<sequence>MNTIQAHQNQTDDVCHDEEYGCRGVMPMIIMMLVMLMLLLLWLPLLLLIIKMRMG</sequence>
<proteinExistence type="predicted"/>